<proteinExistence type="predicted"/>
<feature type="transmembrane region" description="Helical" evidence="6">
    <location>
        <begin position="228"/>
        <end position="252"/>
    </location>
</feature>
<dbReference type="Pfam" id="PF07690">
    <property type="entry name" value="MFS_1"/>
    <property type="match status" value="1"/>
</dbReference>
<keyword evidence="4 6" id="KW-1133">Transmembrane helix</keyword>
<feature type="transmembrane region" description="Helical" evidence="6">
    <location>
        <begin position="297"/>
        <end position="316"/>
    </location>
</feature>
<keyword evidence="9" id="KW-1185">Reference proteome</keyword>
<sequence>MGSRSFLVWAVGAGVYLLAVFHRTSLGVAGPQAQQRFAISPAQLATFVTLQLALYALMQVPAGVLVDRFGPRRVLLASTLTLGIAQICFALVPNYPLALLARGVLGCGDALAYLSVLRLAAGWFPAKRYSMLTALTGLFGVTGNVIATLPMTALLRDYGWTPTFLVAGGLSVAYAALLLKPAAAAPYQGANAVVTAQAAGRGSVGVPEQRRRVLLEVRRAWREPGGRLGFWVHFSTMSGPTTFGVLWGFPYLSQGLGLSSSTSSSLVLVLVVGQLIGSLTVGTLIGRRPSIRTPLAFGVTITCLVSWLTLILWPGGHPPVPVLVVVILALACGGPASMVAFMLARDYNPRHRISTATGLVNTGGFIAIVIEVLAVGLILDIVEPGAAQPSATAFRWAFSAVALLTAWGLFRLTVWWIRVRAAVFAAQAAGKPMPFAMRRHRFDLVQEATAVAEASGDSSAPDVAQ</sequence>
<feature type="transmembrane region" description="Helical" evidence="6">
    <location>
        <begin position="356"/>
        <end position="381"/>
    </location>
</feature>
<name>A0A3G8ZQF9_9ACTN</name>
<dbReference type="InterPro" id="IPR036259">
    <property type="entry name" value="MFS_trans_sf"/>
</dbReference>
<feature type="transmembrane region" description="Helical" evidence="6">
    <location>
        <begin position="45"/>
        <end position="66"/>
    </location>
</feature>
<dbReference type="KEGG" id="nak:EH165_07980"/>
<evidence type="ECO:0000313" key="9">
    <source>
        <dbReference type="Proteomes" id="UP000268084"/>
    </source>
</evidence>
<feature type="transmembrane region" description="Helical" evidence="6">
    <location>
        <begin position="132"/>
        <end position="153"/>
    </location>
</feature>
<feature type="transmembrane region" description="Helical" evidence="6">
    <location>
        <begin position="159"/>
        <end position="179"/>
    </location>
</feature>
<evidence type="ECO:0000313" key="8">
    <source>
        <dbReference type="EMBL" id="AZI59493.1"/>
    </source>
</evidence>
<feature type="transmembrane region" description="Helical" evidence="6">
    <location>
        <begin position="99"/>
        <end position="120"/>
    </location>
</feature>
<comment type="subcellular location">
    <subcellularLocation>
        <location evidence="1">Cell membrane</location>
        <topology evidence="1">Multi-pass membrane protein</topology>
    </subcellularLocation>
</comment>
<dbReference type="InterPro" id="IPR011701">
    <property type="entry name" value="MFS"/>
</dbReference>
<dbReference type="InterPro" id="IPR020846">
    <property type="entry name" value="MFS_dom"/>
</dbReference>
<dbReference type="EMBL" id="CP034170">
    <property type="protein sequence ID" value="AZI59493.1"/>
    <property type="molecule type" value="Genomic_DNA"/>
</dbReference>
<dbReference type="GO" id="GO:0022857">
    <property type="term" value="F:transmembrane transporter activity"/>
    <property type="evidence" value="ECO:0007669"/>
    <property type="project" value="InterPro"/>
</dbReference>
<protein>
    <submittedName>
        <fullName evidence="8">MFS transporter</fullName>
    </submittedName>
</protein>
<evidence type="ECO:0000256" key="2">
    <source>
        <dbReference type="ARBA" id="ARBA00022475"/>
    </source>
</evidence>
<dbReference type="OrthoDB" id="4332123at2"/>
<accession>A0A3G8ZQF9</accession>
<feature type="transmembrane region" description="Helical" evidence="6">
    <location>
        <begin position="393"/>
        <end position="410"/>
    </location>
</feature>
<dbReference type="AlphaFoldDB" id="A0A3G8ZQF9"/>
<organism evidence="8 9">
    <name type="scientific">Nakamurella antarctica</name>
    <dbReference type="NCBI Taxonomy" id="1902245"/>
    <lineage>
        <taxon>Bacteria</taxon>
        <taxon>Bacillati</taxon>
        <taxon>Actinomycetota</taxon>
        <taxon>Actinomycetes</taxon>
        <taxon>Nakamurellales</taxon>
        <taxon>Nakamurellaceae</taxon>
        <taxon>Nakamurella</taxon>
    </lineage>
</organism>
<evidence type="ECO:0000259" key="7">
    <source>
        <dbReference type="PROSITE" id="PS50850"/>
    </source>
</evidence>
<evidence type="ECO:0000256" key="1">
    <source>
        <dbReference type="ARBA" id="ARBA00004651"/>
    </source>
</evidence>
<reference evidence="8 9" key="1">
    <citation type="submission" date="2018-11" db="EMBL/GenBank/DDBJ databases">
        <authorList>
            <person name="Da X."/>
        </authorList>
    </citation>
    <scope>NUCLEOTIDE SEQUENCE [LARGE SCALE GENOMIC DNA]</scope>
    <source>
        <strain evidence="8 9">S14-144</strain>
    </source>
</reference>
<gene>
    <name evidence="8" type="ORF">EH165_07980</name>
</gene>
<feature type="domain" description="Major facilitator superfamily (MFS) profile" evidence="7">
    <location>
        <begin position="8"/>
        <end position="414"/>
    </location>
</feature>
<evidence type="ECO:0000256" key="5">
    <source>
        <dbReference type="ARBA" id="ARBA00023136"/>
    </source>
</evidence>
<feature type="transmembrane region" description="Helical" evidence="6">
    <location>
        <begin position="322"/>
        <end position="344"/>
    </location>
</feature>
<dbReference type="PANTHER" id="PTHR43124:SF3">
    <property type="entry name" value="CHLORAMPHENICOL EFFLUX PUMP RV0191"/>
    <property type="match status" value="1"/>
</dbReference>
<dbReference type="Gene3D" id="1.20.1250.20">
    <property type="entry name" value="MFS general substrate transporter like domains"/>
    <property type="match status" value="2"/>
</dbReference>
<keyword evidence="2" id="KW-1003">Cell membrane</keyword>
<dbReference type="PANTHER" id="PTHR43124">
    <property type="entry name" value="PURINE EFFLUX PUMP PBUE"/>
    <property type="match status" value="1"/>
</dbReference>
<keyword evidence="3 6" id="KW-0812">Transmembrane</keyword>
<feature type="transmembrane region" description="Helical" evidence="6">
    <location>
        <begin position="264"/>
        <end position="285"/>
    </location>
</feature>
<evidence type="ECO:0000256" key="3">
    <source>
        <dbReference type="ARBA" id="ARBA00022692"/>
    </source>
</evidence>
<reference evidence="8 9" key="2">
    <citation type="submission" date="2018-12" db="EMBL/GenBank/DDBJ databases">
        <title>Nakamurella antarcticus sp. nov., isolated from Antarctica South Shetland Islands soil.</title>
        <authorList>
            <person name="Peng F."/>
        </authorList>
    </citation>
    <scope>NUCLEOTIDE SEQUENCE [LARGE SCALE GENOMIC DNA]</scope>
    <source>
        <strain evidence="8 9">S14-144</strain>
    </source>
</reference>
<dbReference type="SUPFAM" id="SSF103473">
    <property type="entry name" value="MFS general substrate transporter"/>
    <property type="match status" value="1"/>
</dbReference>
<dbReference type="InterPro" id="IPR050189">
    <property type="entry name" value="MFS_Efflux_Transporters"/>
</dbReference>
<dbReference type="GO" id="GO:0005886">
    <property type="term" value="C:plasma membrane"/>
    <property type="evidence" value="ECO:0007669"/>
    <property type="project" value="UniProtKB-SubCell"/>
</dbReference>
<keyword evidence="5 6" id="KW-0472">Membrane</keyword>
<dbReference type="Proteomes" id="UP000268084">
    <property type="component" value="Chromosome"/>
</dbReference>
<feature type="transmembrane region" description="Helical" evidence="6">
    <location>
        <begin position="73"/>
        <end position="93"/>
    </location>
</feature>
<evidence type="ECO:0000256" key="4">
    <source>
        <dbReference type="ARBA" id="ARBA00022989"/>
    </source>
</evidence>
<dbReference type="PROSITE" id="PS50850">
    <property type="entry name" value="MFS"/>
    <property type="match status" value="1"/>
</dbReference>
<evidence type="ECO:0000256" key="6">
    <source>
        <dbReference type="SAM" id="Phobius"/>
    </source>
</evidence>